<dbReference type="SUPFAM" id="SSF51445">
    <property type="entry name" value="(Trans)glycosidases"/>
    <property type="match status" value="1"/>
</dbReference>
<dbReference type="Pfam" id="PF07691">
    <property type="entry name" value="PA14"/>
    <property type="match status" value="1"/>
</dbReference>
<dbReference type="PANTHER" id="PTHR42721">
    <property type="entry name" value="SUGAR HYDROLASE-RELATED"/>
    <property type="match status" value="1"/>
</dbReference>
<proteinExistence type="inferred from homology"/>
<dbReference type="GO" id="GO:0045493">
    <property type="term" value="P:xylan catabolic process"/>
    <property type="evidence" value="ECO:0007669"/>
    <property type="project" value="InterPro"/>
</dbReference>
<dbReference type="eggNOG" id="COG1472">
    <property type="taxonomic scope" value="Bacteria"/>
</dbReference>
<dbReference type="InterPro" id="IPR017853">
    <property type="entry name" value="GH"/>
</dbReference>
<dbReference type="KEGG" id="cak:Caul_2404"/>
<feature type="signal peptide" evidence="4">
    <location>
        <begin position="1"/>
        <end position="28"/>
    </location>
</feature>
<name>B0SVR3_CAUSK</name>
<dbReference type="SMART" id="SM00758">
    <property type="entry name" value="PA14"/>
    <property type="match status" value="1"/>
</dbReference>
<dbReference type="CAZy" id="GH3">
    <property type="family name" value="Glycoside Hydrolase Family 3"/>
</dbReference>
<dbReference type="InterPro" id="IPR037524">
    <property type="entry name" value="PA14/GLEYA"/>
</dbReference>
<evidence type="ECO:0000256" key="4">
    <source>
        <dbReference type="SAM" id="SignalP"/>
    </source>
</evidence>
<dbReference type="InterPro" id="IPR044993">
    <property type="entry name" value="BXL"/>
</dbReference>
<keyword evidence="6" id="KW-0326">Glycosidase</keyword>
<dbReference type="GO" id="GO:0009044">
    <property type="term" value="F:xylan 1,4-beta-xylosidase activity"/>
    <property type="evidence" value="ECO:0007669"/>
    <property type="project" value="InterPro"/>
</dbReference>
<dbReference type="InterPro" id="IPR036881">
    <property type="entry name" value="Glyco_hydro_3_C_sf"/>
</dbReference>
<dbReference type="Gene3D" id="2.60.40.10">
    <property type="entry name" value="Immunoglobulins"/>
    <property type="match status" value="1"/>
</dbReference>
<feature type="chain" id="PRO_5002755188" evidence="4">
    <location>
        <begin position="29"/>
        <end position="898"/>
    </location>
</feature>
<dbReference type="EC" id="3.2.1.21" evidence="6"/>
<dbReference type="InterPro" id="IPR026891">
    <property type="entry name" value="Fn3-like"/>
</dbReference>
<comment type="similarity">
    <text evidence="1">Belongs to the glycosyl hydrolase 3 family.</text>
</comment>
<dbReference type="EMBL" id="CP000927">
    <property type="protein sequence ID" value="ABZ71531.1"/>
    <property type="molecule type" value="Genomic_DNA"/>
</dbReference>
<reference evidence="6" key="1">
    <citation type="submission" date="2008-01" db="EMBL/GenBank/DDBJ databases">
        <title>Complete sequence of chromosome of Caulobacter sp. K31.</title>
        <authorList>
            <consortium name="US DOE Joint Genome Institute"/>
            <person name="Copeland A."/>
            <person name="Lucas S."/>
            <person name="Lapidus A."/>
            <person name="Barry K."/>
            <person name="Glavina del Rio T."/>
            <person name="Dalin E."/>
            <person name="Tice H."/>
            <person name="Pitluck S."/>
            <person name="Bruce D."/>
            <person name="Goodwin L."/>
            <person name="Thompson L.S."/>
            <person name="Brettin T."/>
            <person name="Detter J.C."/>
            <person name="Han C."/>
            <person name="Schmutz J."/>
            <person name="Larimer F."/>
            <person name="Land M."/>
            <person name="Hauser L."/>
            <person name="Kyrpides N."/>
            <person name="Kim E."/>
            <person name="Stephens C."/>
            <person name="Richardson P."/>
        </authorList>
    </citation>
    <scope>NUCLEOTIDE SEQUENCE [LARGE SCALE GENOMIC DNA]</scope>
    <source>
        <strain evidence="6">K31</strain>
    </source>
</reference>
<dbReference type="Gene3D" id="3.20.20.300">
    <property type="entry name" value="Glycoside hydrolase, family 3, N-terminal domain"/>
    <property type="match status" value="1"/>
</dbReference>
<dbReference type="GO" id="GO:0046556">
    <property type="term" value="F:alpha-L-arabinofuranosidase activity"/>
    <property type="evidence" value="ECO:0007669"/>
    <property type="project" value="TreeGrafter"/>
</dbReference>
<dbReference type="Pfam" id="PF00933">
    <property type="entry name" value="Glyco_hydro_3"/>
    <property type="match status" value="1"/>
</dbReference>
<evidence type="ECO:0000256" key="3">
    <source>
        <dbReference type="ARBA" id="ARBA00022801"/>
    </source>
</evidence>
<organism evidence="6">
    <name type="scientific">Caulobacter sp. (strain K31)</name>
    <dbReference type="NCBI Taxonomy" id="366602"/>
    <lineage>
        <taxon>Bacteria</taxon>
        <taxon>Pseudomonadati</taxon>
        <taxon>Pseudomonadota</taxon>
        <taxon>Alphaproteobacteria</taxon>
        <taxon>Caulobacterales</taxon>
        <taxon>Caulobacteraceae</taxon>
        <taxon>Caulobacter</taxon>
    </lineage>
</organism>
<dbReference type="InterPro" id="IPR036962">
    <property type="entry name" value="Glyco_hydro_3_N_sf"/>
</dbReference>
<dbReference type="GO" id="GO:0031222">
    <property type="term" value="P:arabinan catabolic process"/>
    <property type="evidence" value="ECO:0007669"/>
    <property type="project" value="TreeGrafter"/>
</dbReference>
<dbReference type="SUPFAM" id="SSF52279">
    <property type="entry name" value="Beta-D-glucan exohydrolase, C-terminal domain"/>
    <property type="match status" value="1"/>
</dbReference>
<dbReference type="InterPro" id="IPR002772">
    <property type="entry name" value="Glyco_hydro_3_C"/>
</dbReference>
<evidence type="ECO:0000313" key="6">
    <source>
        <dbReference type="EMBL" id="ABZ71531.1"/>
    </source>
</evidence>
<dbReference type="PANTHER" id="PTHR42721:SF3">
    <property type="entry name" value="BETA-D-XYLOSIDASE 5-RELATED"/>
    <property type="match status" value="1"/>
</dbReference>
<dbReference type="SMART" id="SM01217">
    <property type="entry name" value="Fn3_like"/>
    <property type="match status" value="1"/>
</dbReference>
<accession>B0SVR3</accession>
<gene>
    <name evidence="6" type="ordered locus">Caul_2404</name>
</gene>
<evidence type="ECO:0000256" key="1">
    <source>
        <dbReference type="ARBA" id="ARBA00005336"/>
    </source>
</evidence>
<sequence precursor="true">MFRSNWRRCGLATALCAALTMGAPPVLAAPASPPPSADRAKTDRLAAELVGKMTLDEKLEQLLNTAPAIPRLGVPAYNWWTESLHGALGALPTTNFPEPIGLAATFDAPLVHDVAGAIGAEMQDLHALARATGRMGRIGTGLNTWSPNINIFRDPRWGRGQETYGEDPFLTARMGVAFVEGIQGDDPDHPRIIATPKHFAVHSGPESTRHGANVFVSRRDLEDTYLPAFRAAVVEGRAGSIMCAYNRIDGQPACASDLLLKEHLRGAWKFDGYVVSDCDAVKDISDHHKYAPEAASAVAAALRAGVDNECNGATLTDTDGLAGRYREALDRGLISTAQIDTALVRLFSARFRNGDLPAKGGSDGRLAGPSVVTTHEHEALALAASEKSLVLLKNDGVLPLKPGLRIAVIGPLGDATRVLRGNYSSALSAPPISVVDGLRRALPAAQVTYAPFGASFTDGDRVPTAALRTPDGKAGLLARYFNTVEPPPARFAPGAFAEAVAKMTYADKPVVTRIEADVAARSLDLASVSDHHRVVWTGFLVPPETGTYRLGLAGFNGELKFDGKPFADLRKAGWGSLPTLKTLRLEKGRRYPIEIVSESHVLSGVSLVWKRIAADPTAELKAAAARADVLVAVVGLTSDMEAEEAPIEIPGFKGGDKTTLDLPADQRAMLEQAKALGKPLIVVAMNGSPLNFAWAKDNASALLEAWYPGQSGGLAIANVLTGKTNPAGRLPLTFYRSVDDLPPFDDYAMAGRTYRYFEGTPVYPFGYGLSYTRFDYGPLKIEPATKGAGQGLRVTTTIKNVGTRPGEEVAQLYLDFPKTPGAPRLALRGFQRIALKPGETRDITFALSPRDLSSVDLDGEHRVSAGLYRVSVGSGQPDTGVAGRSADFAVDAAVSVAK</sequence>
<dbReference type="SUPFAM" id="SSF56988">
    <property type="entry name" value="Anthrax protective antigen"/>
    <property type="match status" value="1"/>
</dbReference>
<dbReference type="PRINTS" id="PR00133">
    <property type="entry name" value="GLHYDRLASE3"/>
</dbReference>
<feature type="domain" description="PA14" evidence="5">
    <location>
        <begin position="471"/>
        <end position="624"/>
    </location>
</feature>
<dbReference type="GO" id="GO:0008422">
    <property type="term" value="F:beta-glucosidase activity"/>
    <property type="evidence" value="ECO:0007669"/>
    <property type="project" value="UniProtKB-EC"/>
</dbReference>
<dbReference type="Gene3D" id="3.40.50.1700">
    <property type="entry name" value="Glycoside hydrolase family 3 C-terminal domain"/>
    <property type="match status" value="2"/>
</dbReference>
<dbReference type="InterPro" id="IPR011658">
    <property type="entry name" value="PA14_dom"/>
</dbReference>
<dbReference type="OrthoDB" id="9781691at2"/>
<evidence type="ECO:0000259" key="5">
    <source>
        <dbReference type="PROSITE" id="PS51820"/>
    </source>
</evidence>
<dbReference type="STRING" id="366602.Caul_2404"/>
<dbReference type="Pfam" id="PF01915">
    <property type="entry name" value="Glyco_hydro_3_C"/>
    <property type="match status" value="1"/>
</dbReference>
<keyword evidence="2 4" id="KW-0732">Signal</keyword>
<dbReference type="InterPro" id="IPR001764">
    <property type="entry name" value="Glyco_hydro_3_N"/>
</dbReference>
<dbReference type="Pfam" id="PF14310">
    <property type="entry name" value="Fn3-like"/>
    <property type="match status" value="1"/>
</dbReference>
<dbReference type="PROSITE" id="PS51820">
    <property type="entry name" value="PA14"/>
    <property type="match status" value="1"/>
</dbReference>
<dbReference type="HOGENOM" id="CLU_004542_5_3_5"/>
<dbReference type="AlphaFoldDB" id="B0SVR3"/>
<keyword evidence="3 6" id="KW-0378">Hydrolase</keyword>
<evidence type="ECO:0000256" key="2">
    <source>
        <dbReference type="ARBA" id="ARBA00022729"/>
    </source>
</evidence>
<dbReference type="InterPro" id="IPR013783">
    <property type="entry name" value="Ig-like_fold"/>
</dbReference>
<protein>
    <submittedName>
        <fullName evidence="6">Beta-glucosidase</fullName>
        <ecNumber evidence="6">3.2.1.21</ecNumber>
    </submittedName>
</protein>